<evidence type="ECO:0000256" key="1">
    <source>
        <dbReference type="ARBA" id="ARBA00004496"/>
    </source>
</evidence>
<dbReference type="STRING" id="5722.A2DEL3"/>
<accession>A2DEL3</accession>
<evidence type="ECO:0000313" key="6">
    <source>
        <dbReference type="Proteomes" id="UP000001542"/>
    </source>
</evidence>
<reference evidence="5" key="2">
    <citation type="journal article" date="2007" name="Science">
        <title>Draft genome sequence of the sexually transmitted pathogen Trichomonas vaginalis.</title>
        <authorList>
            <person name="Carlton J.M."/>
            <person name="Hirt R.P."/>
            <person name="Silva J.C."/>
            <person name="Delcher A.L."/>
            <person name="Schatz M."/>
            <person name="Zhao Q."/>
            <person name="Wortman J.R."/>
            <person name="Bidwell S.L."/>
            <person name="Alsmark U.C.M."/>
            <person name="Besteiro S."/>
            <person name="Sicheritz-Ponten T."/>
            <person name="Noel C.J."/>
            <person name="Dacks J.B."/>
            <person name="Foster P.G."/>
            <person name="Simillion C."/>
            <person name="Van de Peer Y."/>
            <person name="Miranda-Saavedra D."/>
            <person name="Barton G.J."/>
            <person name="Westrop G.D."/>
            <person name="Mueller S."/>
            <person name="Dessi D."/>
            <person name="Fiori P.L."/>
            <person name="Ren Q."/>
            <person name="Paulsen I."/>
            <person name="Zhang H."/>
            <person name="Bastida-Corcuera F.D."/>
            <person name="Simoes-Barbosa A."/>
            <person name="Brown M.T."/>
            <person name="Hayes R.D."/>
            <person name="Mukherjee M."/>
            <person name="Okumura C.Y."/>
            <person name="Schneider R."/>
            <person name="Smith A.J."/>
            <person name="Vanacova S."/>
            <person name="Villalvazo M."/>
            <person name="Haas B.J."/>
            <person name="Pertea M."/>
            <person name="Feldblyum T.V."/>
            <person name="Utterback T.R."/>
            <person name="Shu C.L."/>
            <person name="Osoegawa K."/>
            <person name="de Jong P.J."/>
            <person name="Hrdy I."/>
            <person name="Horvathova L."/>
            <person name="Zubacova Z."/>
            <person name="Dolezal P."/>
            <person name="Malik S.B."/>
            <person name="Logsdon J.M. Jr."/>
            <person name="Henze K."/>
            <person name="Gupta A."/>
            <person name="Wang C.C."/>
            <person name="Dunne R.L."/>
            <person name="Upcroft J.A."/>
            <person name="Upcroft P."/>
            <person name="White O."/>
            <person name="Salzberg S.L."/>
            <person name="Tang P."/>
            <person name="Chiu C.-H."/>
            <person name="Lee Y.-S."/>
            <person name="Embley T.M."/>
            <person name="Coombs G.H."/>
            <person name="Mottram J.C."/>
            <person name="Tachezy J."/>
            <person name="Fraser-Liggett C.M."/>
            <person name="Johnson P.J."/>
        </authorList>
    </citation>
    <scope>NUCLEOTIDE SEQUENCE [LARGE SCALE GENOMIC DNA]</scope>
    <source>
        <strain evidence="5">G3</strain>
    </source>
</reference>
<dbReference type="Proteomes" id="UP000001542">
    <property type="component" value="Unassembled WGS sequence"/>
</dbReference>
<organism evidence="5 6">
    <name type="scientific">Trichomonas vaginalis (strain ATCC PRA-98 / G3)</name>
    <dbReference type="NCBI Taxonomy" id="412133"/>
    <lineage>
        <taxon>Eukaryota</taxon>
        <taxon>Metamonada</taxon>
        <taxon>Parabasalia</taxon>
        <taxon>Trichomonadida</taxon>
        <taxon>Trichomonadidae</taxon>
        <taxon>Trichomonas</taxon>
    </lineage>
</organism>
<dbReference type="InParanoid" id="A2DEL3"/>
<keyword evidence="6" id="KW-1185">Reference proteome</keyword>
<keyword evidence="2" id="KW-0963">Cytoplasm</keyword>
<dbReference type="VEuPathDB" id="TrichDB:TVAG_283100"/>
<dbReference type="KEGG" id="tva:5466688"/>
<dbReference type="FunFam" id="3.30.56.30:FF:000003">
    <property type="entry name" value="Signal recognition particle SEC65 subunit"/>
    <property type="match status" value="1"/>
</dbReference>
<evidence type="ECO:0000256" key="2">
    <source>
        <dbReference type="ARBA" id="ARBA00022490"/>
    </source>
</evidence>
<dbReference type="InterPro" id="IPR036521">
    <property type="entry name" value="SRP19-like_sf"/>
</dbReference>
<dbReference type="VEuPathDB" id="TrichDB:TVAGG3_0577710"/>
<dbReference type="PANTHER" id="PTHR17453">
    <property type="entry name" value="SIGNAL RECOGNITION PARTICLE 19 KD PROTEIN"/>
    <property type="match status" value="1"/>
</dbReference>
<dbReference type="SMR" id="A2DEL3"/>
<dbReference type="SUPFAM" id="SSF69695">
    <property type="entry name" value="SRP19"/>
    <property type="match status" value="1"/>
</dbReference>
<sequence>MLRSRIVCYPCYIDSTTKEFDGRKISKELCVEKPTIKELILAFKDCGFTGKEEADKTHPRDFFRSGRVSIDFYSINEETKKKTLLNPNYKNRKSIYAALAAKIKENRANNRTSEVQQPSKKNKKK</sequence>
<protein>
    <submittedName>
        <fullName evidence="5">SRP19 protein</fullName>
    </submittedName>
</protein>
<dbReference type="PANTHER" id="PTHR17453:SF0">
    <property type="entry name" value="SIGNAL RECOGNITION PARTICLE 19 KDA PROTEIN"/>
    <property type="match status" value="1"/>
</dbReference>
<dbReference type="Pfam" id="PF01922">
    <property type="entry name" value="SRP19"/>
    <property type="match status" value="1"/>
</dbReference>
<dbReference type="InterPro" id="IPR002778">
    <property type="entry name" value="Signal_recog_particle_SRP19"/>
</dbReference>
<dbReference type="GO" id="GO:0008312">
    <property type="term" value="F:7S RNA binding"/>
    <property type="evidence" value="ECO:0000318"/>
    <property type="project" value="GO_Central"/>
</dbReference>
<keyword evidence="4" id="KW-0687">Ribonucleoprotein</keyword>
<dbReference type="AlphaFoldDB" id="A2DEL3"/>
<dbReference type="EMBL" id="DS113192">
    <property type="protein sequence ID" value="EAY21140.1"/>
    <property type="molecule type" value="Genomic_DNA"/>
</dbReference>
<dbReference type="RefSeq" id="XP_001582126.1">
    <property type="nucleotide sequence ID" value="XM_001582076.1"/>
</dbReference>
<evidence type="ECO:0000313" key="5">
    <source>
        <dbReference type="EMBL" id="EAY21140.1"/>
    </source>
</evidence>
<reference evidence="5" key="1">
    <citation type="submission" date="2006-10" db="EMBL/GenBank/DDBJ databases">
        <authorList>
            <person name="Amadeo P."/>
            <person name="Zhao Q."/>
            <person name="Wortman J."/>
            <person name="Fraser-Liggett C."/>
            <person name="Carlton J."/>
        </authorList>
    </citation>
    <scope>NUCLEOTIDE SEQUENCE</scope>
    <source>
        <strain evidence="5">G3</strain>
    </source>
</reference>
<dbReference type="Gene3D" id="3.30.56.30">
    <property type="entry name" value="Signal recognition particle, SRP19-like subunit"/>
    <property type="match status" value="1"/>
</dbReference>
<keyword evidence="3" id="KW-0733">Signal recognition particle</keyword>
<evidence type="ECO:0000256" key="4">
    <source>
        <dbReference type="ARBA" id="ARBA00023274"/>
    </source>
</evidence>
<comment type="subcellular location">
    <subcellularLocation>
        <location evidence="1">Cytoplasm</location>
    </subcellularLocation>
</comment>
<name>A2DEL3_TRIV3</name>
<proteinExistence type="predicted"/>
<gene>
    <name evidence="5" type="ORF">TVAG_283100</name>
</gene>
<dbReference type="OrthoDB" id="2190947at2759"/>
<dbReference type="GO" id="GO:0005786">
    <property type="term" value="C:signal recognition particle, endoplasmic reticulum targeting"/>
    <property type="evidence" value="ECO:0000318"/>
    <property type="project" value="GO_Central"/>
</dbReference>
<dbReference type="GO" id="GO:0006617">
    <property type="term" value="P:SRP-dependent cotranslational protein targeting to membrane, signal sequence recognition"/>
    <property type="evidence" value="ECO:0000318"/>
    <property type="project" value="GO_Central"/>
</dbReference>
<evidence type="ECO:0000256" key="3">
    <source>
        <dbReference type="ARBA" id="ARBA00023135"/>
    </source>
</evidence>